<dbReference type="SUPFAM" id="SSF158832">
    <property type="entry name" value="Tex N-terminal region-like"/>
    <property type="match status" value="1"/>
</dbReference>
<evidence type="ECO:0000313" key="3">
    <source>
        <dbReference type="EMBL" id="EKC63906.1"/>
    </source>
</evidence>
<name>K1TXF4_9ZZZZ</name>
<gene>
    <name evidence="3" type="ORF">LEA_11108</name>
</gene>
<evidence type="ECO:0000259" key="2">
    <source>
        <dbReference type="Pfam" id="PF22706"/>
    </source>
</evidence>
<feature type="region of interest" description="Disordered" evidence="1">
    <location>
        <begin position="199"/>
        <end position="234"/>
    </location>
</feature>
<comment type="caution">
    <text evidence="3">The sequence shown here is derived from an EMBL/GenBank/DDBJ whole genome shotgun (WGS) entry which is preliminary data.</text>
</comment>
<sequence length="234" mass="26566">MRKRIEQSWDATEVEDIYLPYKPKRKTRAEAARQKGLEPLATLLLLQRENHLDSRLPAFVKGDVKDEEDALKGARDIIAEQVSEDERARNQLRNQFSRQAVITSKVVKGKEEEAAKYRDYFDFSEPLKRCSSHRLLAIRRGESEGLLKVSISPDDEECAGRLEQMYVRGNNECSRQVGEAVRDAYKRLLKPSIETEFSALKQGESRRGGNPRLRRKPETASAGSSFGTETGHGS</sequence>
<dbReference type="Pfam" id="PF22706">
    <property type="entry name" value="Tex_central_region"/>
    <property type="match status" value="1"/>
</dbReference>
<feature type="domain" description="Tex-like central region" evidence="2">
    <location>
        <begin position="58"/>
        <end position="196"/>
    </location>
</feature>
<dbReference type="EMBL" id="AJWY01007472">
    <property type="protein sequence ID" value="EKC63906.1"/>
    <property type="molecule type" value="Genomic_DNA"/>
</dbReference>
<accession>K1TXF4</accession>
<dbReference type="InterPro" id="IPR023323">
    <property type="entry name" value="Tex-like_dom_sf"/>
</dbReference>
<protein>
    <submittedName>
        <fullName evidence="3">Tex protein-related transcription accessory protein (S1 RNA binding domain)</fullName>
    </submittedName>
</protein>
<dbReference type="InterPro" id="IPR055179">
    <property type="entry name" value="Tex-like_central_region"/>
</dbReference>
<proteinExistence type="predicted"/>
<dbReference type="AlphaFoldDB" id="K1TXF4"/>
<reference evidence="3" key="1">
    <citation type="journal article" date="2013" name="Environ. Microbiol.">
        <title>Microbiota from the distal guts of lean and obese adolescents exhibit partial functional redundancy besides clear differences in community structure.</title>
        <authorList>
            <person name="Ferrer M."/>
            <person name="Ruiz A."/>
            <person name="Lanza F."/>
            <person name="Haange S.B."/>
            <person name="Oberbach A."/>
            <person name="Till H."/>
            <person name="Bargiela R."/>
            <person name="Campoy C."/>
            <person name="Segura M.T."/>
            <person name="Richter M."/>
            <person name="von Bergen M."/>
            <person name="Seifert J."/>
            <person name="Suarez A."/>
        </authorList>
    </citation>
    <scope>NUCLEOTIDE SEQUENCE</scope>
</reference>
<evidence type="ECO:0000256" key="1">
    <source>
        <dbReference type="SAM" id="MobiDB-lite"/>
    </source>
</evidence>
<dbReference type="Gene3D" id="1.10.3500.10">
    <property type="entry name" value="Tex N-terminal region-like"/>
    <property type="match status" value="1"/>
</dbReference>
<organism evidence="3">
    <name type="scientific">human gut metagenome</name>
    <dbReference type="NCBI Taxonomy" id="408170"/>
    <lineage>
        <taxon>unclassified sequences</taxon>
        <taxon>metagenomes</taxon>
        <taxon>organismal metagenomes</taxon>
    </lineage>
</organism>